<accession>A0A9E2NS28</accession>
<reference evidence="11" key="2">
    <citation type="submission" date="2021-04" db="EMBL/GenBank/DDBJ databases">
        <authorList>
            <person name="Gilroy R."/>
        </authorList>
    </citation>
    <scope>NUCLEOTIDE SEQUENCE</scope>
    <source>
        <strain evidence="11">687</strain>
    </source>
</reference>
<keyword evidence="4" id="KW-1003">Cell membrane</keyword>
<dbReference type="InterPro" id="IPR027417">
    <property type="entry name" value="P-loop_NTPase"/>
</dbReference>
<dbReference type="InterPro" id="IPR003439">
    <property type="entry name" value="ABC_transporter-like_ATP-bd"/>
</dbReference>
<name>A0A9E2NS28_9GAMM</name>
<dbReference type="PANTHER" id="PTHR43297">
    <property type="entry name" value="OLIGOPEPTIDE TRANSPORT ATP-BINDING PROTEIN APPD"/>
    <property type="match status" value="1"/>
</dbReference>
<keyword evidence="5" id="KW-0547">Nucleotide-binding</keyword>
<evidence type="ECO:0000256" key="7">
    <source>
        <dbReference type="ARBA" id="ARBA00023136"/>
    </source>
</evidence>
<dbReference type="EC" id="7.4.2.9" evidence="8"/>
<dbReference type="PANTHER" id="PTHR43297:SF2">
    <property type="entry name" value="DIPEPTIDE TRANSPORT ATP-BINDING PROTEIN DPPD"/>
    <property type="match status" value="1"/>
</dbReference>
<comment type="subcellular location">
    <subcellularLocation>
        <location evidence="1">Cell inner membrane</location>
        <topology evidence="1">Peripheral membrane protein</topology>
    </subcellularLocation>
</comment>
<dbReference type="AlphaFoldDB" id="A0A9E2NS28"/>
<evidence type="ECO:0000256" key="6">
    <source>
        <dbReference type="ARBA" id="ARBA00022840"/>
    </source>
</evidence>
<evidence type="ECO:0000256" key="4">
    <source>
        <dbReference type="ARBA" id="ARBA00022475"/>
    </source>
</evidence>
<dbReference type="InterPro" id="IPR003593">
    <property type="entry name" value="AAA+_ATPase"/>
</dbReference>
<comment type="catalytic activity">
    <reaction evidence="9">
        <text>a dipeptide(out) + ATP + H2O = a dipeptide(in) + ADP + phosphate + H(+)</text>
        <dbReference type="Rhea" id="RHEA:23120"/>
        <dbReference type="ChEBI" id="CHEBI:15377"/>
        <dbReference type="ChEBI" id="CHEBI:15378"/>
        <dbReference type="ChEBI" id="CHEBI:30616"/>
        <dbReference type="ChEBI" id="CHEBI:43474"/>
        <dbReference type="ChEBI" id="CHEBI:90799"/>
        <dbReference type="ChEBI" id="CHEBI:456216"/>
        <dbReference type="EC" id="7.4.2.9"/>
    </reaction>
</comment>
<keyword evidence="3" id="KW-0813">Transport</keyword>
<evidence type="ECO:0000256" key="1">
    <source>
        <dbReference type="ARBA" id="ARBA00004417"/>
    </source>
</evidence>
<dbReference type="SMART" id="SM00382">
    <property type="entry name" value="AAA"/>
    <property type="match status" value="1"/>
</dbReference>
<organism evidence="11 12">
    <name type="scientific">Candidatus Anaerobiospirillum merdipullorum</name>
    <dbReference type="NCBI Taxonomy" id="2838450"/>
    <lineage>
        <taxon>Bacteria</taxon>
        <taxon>Pseudomonadati</taxon>
        <taxon>Pseudomonadota</taxon>
        <taxon>Gammaproteobacteria</taxon>
        <taxon>Aeromonadales</taxon>
        <taxon>Succinivibrionaceae</taxon>
        <taxon>Anaerobiospirillum</taxon>
    </lineage>
</organism>
<keyword evidence="6 11" id="KW-0067">ATP-binding</keyword>
<reference evidence="11" key="1">
    <citation type="journal article" date="2021" name="PeerJ">
        <title>Extensive microbial diversity within the chicken gut microbiome revealed by metagenomics and culture.</title>
        <authorList>
            <person name="Gilroy R."/>
            <person name="Ravi A."/>
            <person name="Getino M."/>
            <person name="Pursley I."/>
            <person name="Horton D.L."/>
            <person name="Alikhan N.F."/>
            <person name="Baker D."/>
            <person name="Gharbi K."/>
            <person name="Hall N."/>
            <person name="Watson M."/>
            <person name="Adriaenssens E.M."/>
            <person name="Foster-Nyarko E."/>
            <person name="Jarju S."/>
            <person name="Secka A."/>
            <person name="Antonio M."/>
            <person name="Oren A."/>
            <person name="Chaudhuri R.R."/>
            <person name="La Ragione R."/>
            <person name="Hildebrand F."/>
            <person name="Pallen M.J."/>
        </authorList>
    </citation>
    <scope>NUCLEOTIDE SEQUENCE</scope>
    <source>
        <strain evidence="11">687</strain>
    </source>
</reference>
<evidence type="ECO:0000256" key="8">
    <source>
        <dbReference type="ARBA" id="ARBA00038852"/>
    </source>
</evidence>
<dbReference type="GO" id="GO:0005524">
    <property type="term" value="F:ATP binding"/>
    <property type="evidence" value="ECO:0007669"/>
    <property type="project" value="UniProtKB-KW"/>
</dbReference>
<dbReference type="NCBIfam" id="TIGR01727">
    <property type="entry name" value="oligo_HPY"/>
    <property type="match status" value="1"/>
</dbReference>
<evidence type="ECO:0000313" key="12">
    <source>
        <dbReference type="Proteomes" id="UP000824150"/>
    </source>
</evidence>
<evidence type="ECO:0000256" key="9">
    <source>
        <dbReference type="ARBA" id="ARBA00047356"/>
    </source>
</evidence>
<evidence type="ECO:0000256" key="5">
    <source>
        <dbReference type="ARBA" id="ARBA00022741"/>
    </source>
</evidence>
<comment type="similarity">
    <text evidence="2">Belongs to the ABC transporter superfamily.</text>
</comment>
<dbReference type="InterPro" id="IPR050388">
    <property type="entry name" value="ABC_Ni/Peptide_Import"/>
</dbReference>
<evidence type="ECO:0000256" key="2">
    <source>
        <dbReference type="ARBA" id="ARBA00005417"/>
    </source>
</evidence>
<dbReference type="SUPFAM" id="SSF52540">
    <property type="entry name" value="P-loop containing nucleoside triphosphate hydrolases"/>
    <property type="match status" value="1"/>
</dbReference>
<dbReference type="InterPro" id="IPR013563">
    <property type="entry name" value="Oligopep_ABC_C"/>
</dbReference>
<dbReference type="PROSITE" id="PS50893">
    <property type="entry name" value="ABC_TRANSPORTER_2"/>
    <property type="match status" value="1"/>
</dbReference>
<keyword evidence="7" id="KW-0472">Membrane</keyword>
<dbReference type="Proteomes" id="UP000824150">
    <property type="component" value="Unassembled WGS sequence"/>
</dbReference>
<dbReference type="Gene3D" id="3.40.50.300">
    <property type="entry name" value="P-loop containing nucleotide triphosphate hydrolases"/>
    <property type="match status" value="1"/>
</dbReference>
<evidence type="ECO:0000256" key="3">
    <source>
        <dbReference type="ARBA" id="ARBA00022448"/>
    </source>
</evidence>
<dbReference type="EMBL" id="JAHLFG010000036">
    <property type="protein sequence ID" value="MBU3826520.1"/>
    <property type="molecule type" value="Genomic_DNA"/>
</dbReference>
<proteinExistence type="inferred from homology"/>
<comment type="caution">
    <text evidence="11">The sequence shown here is derived from an EMBL/GenBank/DDBJ whole genome shotgun (WGS) entry which is preliminary data.</text>
</comment>
<dbReference type="GO" id="GO:0016887">
    <property type="term" value="F:ATP hydrolysis activity"/>
    <property type="evidence" value="ECO:0007669"/>
    <property type="project" value="InterPro"/>
</dbReference>
<sequence length="351" mass="37970">MATPRLRFCNLCLDFVHEHYTIAALRGINLTLHAGEILALVGESGCGKSVLLKSVLGLNASRAKLKAGAIYFYPATFDGKLSPALDLTHLPEGKLRKLRGQLIAAMFQDSEQALHPTITVGQQIVRQLKRLQGLSELQAQKRMLELLTTLHLPQATALAKRVPAQLSGGQRQRCALALALAGQVQVLLADEITSALDLTARRTLLRLLLQLKQAQDLSVLFVTHDLAAAAAVADRIGVMYAGRLVEIGSATEICFDPRHPYTKALLAAQPASFEPGKPLPTVPGQAPRLLNPPPGDLFARRDAQALGVDYVRTPPFFALSATHAAATWQLHPKVCGINYPLCPEMMGENLD</sequence>
<dbReference type="GO" id="GO:0005886">
    <property type="term" value="C:plasma membrane"/>
    <property type="evidence" value="ECO:0007669"/>
    <property type="project" value="UniProtKB-SubCell"/>
</dbReference>
<dbReference type="GO" id="GO:0015833">
    <property type="term" value="P:peptide transport"/>
    <property type="evidence" value="ECO:0007669"/>
    <property type="project" value="InterPro"/>
</dbReference>
<evidence type="ECO:0000259" key="10">
    <source>
        <dbReference type="PROSITE" id="PS50893"/>
    </source>
</evidence>
<evidence type="ECO:0000313" key="11">
    <source>
        <dbReference type="EMBL" id="MBU3826520.1"/>
    </source>
</evidence>
<dbReference type="Pfam" id="PF00005">
    <property type="entry name" value="ABC_tran"/>
    <property type="match status" value="1"/>
</dbReference>
<feature type="domain" description="ABC transporter" evidence="10">
    <location>
        <begin position="6"/>
        <end position="266"/>
    </location>
</feature>
<dbReference type="Pfam" id="PF08352">
    <property type="entry name" value="oligo_HPY"/>
    <property type="match status" value="1"/>
</dbReference>
<protein>
    <recommendedName>
        <fullName evidence="8">ABC-type dipeptide transporter</fullName>
        <ecNumber evidence="8">7.4.2.9</ecNumber>
    </recommendedName>
</protein>
<gene>
    <name evidence="11" type="ORF">IAA31_03410</name>
</gene>